<protein>
    <submittedName>
        <fullName evidence="1">Uncharacterized protein</fullName>
    </submittedName>
</protein>
<gene>
    <name evidence="1" type="ORF">EVOR1521_LOCUS8046</name>
</gene>
<dbReference type="Proteomes" id="UP001178507">
    <property type="component" value="Unassembled WGS sequence"/>
</dbReference>
<evidence type="ECO:0000313" key="2">
    <source>
        <dbReference type="Proteomes" id="UP001178507"/>
    </source>
</evidence>
<keyword evidence="2" id="KW-1185">Reference proteome</keyword>
<accession>A0AA36MU10</accession>
<comment type="caution">
    <text evidence="1">The sequence shown here is derived from an EMBL/GenBank/DDBJ whole genome shotgun (WGS) entry which is preliminary data.</text>
</comment>
<dbReference type="EMBL" id="CAUJNA010000669">
    <property type="protein sequence ID" value="CAJ1379966.1"/>
    <property type="molecule type" value="Genomic_DNA"/>
</dbReference>
<sequence>MDWALGARGEVLMEPKRDAWSGAEARRCLDCRACTRRIAFWPEQLRCLPTAGLIIYLCGEAQAEAQAMGCAATRVGPLEPSVVVPGHTLIRQDKGQRVCEASIDFKEPSLSFDSMTHQITRQDTILPPVAAMHDRHVAKLERFLEALPDNENVLSRLCSVAFQVNQGVLVRTGSDWLAAVLNIVNGSLSLEGDSAPCVLSRKDSFGQRVREPAIAFTERAQSFDSMSHKLTRRDYGCPLPPVADTHFRHVARTVPTQEGGGRRLWQAEDLPGNLIDEDLSPLEKFLNAVPSNSGALKREVEIRRSRLSLDSAGR</sequence>
<organism evidence="1 2">
    <name type="scientific">Effrenium voratum</name>
    <dbReference type="NCBI Taxonomy" id="2562239"/>
    <lineage>
        <taxon>Eukaryota</taxon>
        <taxon>Sar</taxon>
        <taxon>Alveolata</taxon>
        <taxon>Dinophyceae</taxon>
        <taxon>Suessiales</taxon>
        <taxon>Symbiodiniaceae</taxon>
        <taxon>Effrenium</taxon>
    </lineage>
</organism>
<evidence type="ECO:0000313" key="1">
    <source>
        <dbReference type="EMBL" id="CAJ1379966.1"/>
    </source>
</evidence>
<proteinExistence type="predicted"/>
<reference evidence="1" key="1">
    <citation type="submission" date="2023-08" db="EMBL/GenBank/DDBJ databases">
        <authorList>
            <person name="Chen Y."/>
            <person name="Shah S."/>
            <person name="Dougan E. K."/>
            <person name="Thang M."/>
            <person name="Chan C."/>
        </authorList>
    </citation>
    <scope>NUCLEOTIDE SEQUENCE</scope>
</reference>
<dbReference type="AlphaFoldDB" id="A0AA36MU10"/>
<name>A0AA36MU10_9DINO</name>